<accession>A0A0F8YUD9</accession>
<dbReference type="EMBL" id="LAZR01051488">
    <property type="protein sequence ID" value="KKK85052.1"/>
    <property type="molecule type" value="Genomic_DNA"/>
</dbReference>
<dbReference type="Pfam" id="PF01814">
    <property type="entry name" value="Hemerythrin"/>
    <property type="match status" value="1"/>
</dbReference>
<name>A0A0F8YUD9_9ZZZZ</name>
<sequence length="212" mass="23633">MHTNTLEIMDRDIEGFCKKGDWLISVRELDLIGVVAPQKEELVWTWGPGELSGQHHPTLLKNGNVLIFDNGRAKGFSRIIEAIKDGKWSDAVESARELNREGGPHIAFEEDVLYPRVAQSQSEDSVRHLYEEHQTAIGAIQFLLNHPSAAEIDQDTRTGLIDKLQIGLDHAVSCGTLLSYLTVLDEQTQSGLLAKLQQHRAEGKSMSDLARQ</sequence>
<evidence type="ECO:0000313" key="2">
    <source>
        <dbReference type="EMBL" id="KKK85052.1"/>
    </source>
</evidence>
<dbReference type="AlphaFoldDB" id="A0A0F8YUD9"/>
<protein>
    <recommendedName>
        <fullName evidence="1">Hemerythrin-like domain-containing protein</fullName>
    </recommendedName>
</protein>
<evidence type="ECO:0000259" key="1">
    <source>
        <dbReference type="Pfam" id="PF01814"/>
    </source>
</evidence>
<organism evidence="2">
    <name type="scientific">marine sediment metagenome</name>
    <dbReference type="NCBI Taxonomy" id="412755"/>
    <lineage>
        <taxon>unclassified sequences</taxon>
        <taxon>metagenomes</taxon>
        <taxon>ecological metagenomes</taxon>
    </lineage>
</organism>
<feature type="domain" description="Hemerythrin-like" evidence="1">
    <location>
        <begin position="79"/>
        <end position="164"/>
    </location>
</feature>
<reference evidence="2" key="1">
    <citation type="journal article" date="2015" name="Nature">
        <title>Complex archaea that bridge the gap between prokaryotes and eukaryotes.</title>
        <authorList>
            <person name="Spang A."/>
            <person name="Saw J.H."/>
            <person name="Jorgensen S.L."/>
            <person name="Zaremba-Niedzwiedzka K."/>
            <person name="Martijn J."/>
            <person name="Lind A.E."/>
            <person name="van Eijk R."/>
            <person name="Schleper C."/>
            <person name="Guy L."/>
            <person name="Ettema T.J."/>
        </authorList>
    </citation>
    <scope>NUCLEOTIDE SEQUENCE</scope>
</reference>
<proteinExistence type="predicted"/>
<feature type="non-terminal residue" evidence="2">
    <location>
        <position position="1"/>
    </location>
</feature>
<gene>
    <name evidence="2" type="ORF">LCGC14_2777160</name>
</gene>
<dbReference type="InterPro" id="IPR012312">
    <property type="entry name" value="Hemerythrin-like"/>
</dbReference>
<comment type="caution">
    <text evidence="2">The sequence shown here is derived from an EMBL/GenBank/DDBJ whole genome shotgun (WGS) entry which is preliminary data.</text>
</comment>